<accession>A0ABS9DRQ9</accession>
<dbReference type="Proteomes" id="UP001108089">
    <property type="component" value="Unassembled WGS sequence"/>
</dbReference>
<evidence type="ECO:0000313" key="1">
    <source>
        <dbReference type="EMBL" id="MCF3941319.1"/>
    </source>
</evidence>
<proteinExistence type="predicted"/>
<comment type="caution">
    <text evidence="1">The sequence shown here is derived from an EMBL/GenBank/DDBJ whole genome shotgun (WGS) entry which is preliminary data.</text>
</comment>
<keyword evidence="2" id="KW-1185">Reference proteome</keyword>
<reference evidence="1" key="1">
    <citation type="submission" date="2022-01" db="EMBL/GenBank/DDBJ databases">
        <title>Gordonia xiamenensis sp. nov., isolated from surface seawater in Xiamen.</title>
        <authorList>
            <person name="He Y.F."/>
        </authorList>
    </citation>
    <scope>NUCLEOTIDE SEQUENCE</scope>
    <source>
        <strain evidence="1">GW1C4-4</strain>
    </source>
</reference>
<gene>
    <name evidence="1" type="ORF">L1892_23400</name>
</gene>
<dbReference type="RefSeq" id="WP_235726198.1">
    <property type="nucleotide sequence ID" value="NZ_JAKGCU010000038.1"/>
</dbReference>
<name>A0ABS9DRQ9_9ACTN</name>
<evidence type="ECO:0000313" key="2">
    <source>
        <dbReference type="Proteomes" id="UP001108089"/>
    </source>
</evidence>
<organism evidence="1 2">
    <name type="scientific">Gordonia tangerina</name>
    <dbReference type="NCBI Taxonomy" id="2911060"/>
    <lineage>
        <taxon>Bacteria</taxon>
        <taxon>Bacillati</taxon>
        <taxon>Actinomycetota</taxon>
        <taxon>Actinomycetes</taxon>
        <taxon>Mycobacteriales</taxon>
        <taxon>Gordoniaceae</taxon>
        <taxon>Gordonia</taxon>
    </lineage>
</organism>
<dbReference type="EMBL" id="JAKGCU010000038">
    <property type="protein sequence ID" value="MCF3941319.1"/>
    <property type="molecule type" value="Genomic_DNA"/>
</dbReference>
<protein>
    <submittedName>
        <fullName evidence="1">Uncharacterized protein</fullName>
    </submittedName>
</protein>
<sequence>MYPDTYIWSDPKNLLLAEIATSVSRIKFLTAIQLFQEVPDEFGHVTYGPKVVEDVEPDEHEVEGTRRAREVAAEMLAA</sequence>